<reference evidence="1" key="1">
    <citation type="submission" date="2022-05" db="EMBL/GenBank/DDBJ databases">
        <title>The Musa troglodytarum L. genome provides insights into the mechanism of non-climacteric behaviour and enrichment of carotenoids.</title>
        <authorList>
            <person name="Wang J."/>
        </authorList>
    </citation>
    <scope>NUCLEOTIDE SEQUENCE</scope>
    <source>
        <tissue evidence="1">Leaf</tissue>
    </source>
</reference>
<dbReference type="AlphaFoldDB" id="A0A9E7EYW7"/>
<evidence type="ECO:0000313" key="2">
    <source>
        <dbReference type="Proteomes" id="UP001055439"/>
    </source>
</evidence>
<sequence>MDTFIFSCLLTRGLQPNGIYELRAVRSMQCTDIWANIPNWMPDAGPCFGLCCISVSDGQRRFEVTPKLFL</sequence>
<dbReference type="EMBL" id="CP097503">
    <property type="protein sequence ID" value="URD84567.1"/>
    <property type="molecule type" value="Genomic_DNA"/>
</dbReference>
<evidence type="ECO:0000313" key="1">
    <source>
        <dbReference type="EMBL" id="URD84567.1"/>
    </source>
</evidence>
<name>A0A9E7EYW7_9LILI</name>
<proteinExistence type="predicted"/>
<accession>A0A9E7EYW7</accession>
<keyword evidence="2" id="KW-1185">Reference proteome</keyword>
<gene>
    <name evidence="1" type="ORF">MUK42_05647</name>
</gene>
<protein>
    <submittedName>
        <fullName evidence="1">Uncharacterized protein</fullName>
    </submittedName>
</protein>
<organism evidence="1 2">
    <name type="scientific">Musa troglodytarum</name>
    <name type="common">fe'i banana</name>
    <dbReference type="NCBI Taxonomy" id="320322"/>
    <lineage>
        <taxon>Eukaryota</taxon>
        <taxon>Viridiplantae</taxon>
        <taxon>Streptophyta</taxon>
        <taxon>Embryophyta</taxon>
        <taxon>Tracheophyta</taxon>
        <taxon>Spermatophyta</taxon>
        <taxon>Magnoliopsida</taxon>
        <taxon>Liliopsida</taxon>
        <taxon>Zingiberales</taxon>
        <taxon>Musaceae</taxon>
        <taxon>Musa</taxon>
    </lineage>
</organism>
<dbReference type="Proteomes" id="UP001055439">
    <property type="component" value="Chromosome 10"/>
</dbReference>